<reference evidence="2" key="1">
    <citation type="journal article" date="2018" name="BMC Genomics">
        <title>Genomic insights into host adaptation between the wheat stripe rust pathogen (Puccinia striiformis f. sp. tritici) and the barley stripe rust pathogen (Puccinia striiformis f. sp. hordei).</title>
        <authorList>
            <person name="Xia C."/>
            <person name="Wang M."/>
            <person name="Yin C."/>
            <person name="Cornejo O.E."/>
            <person name="Hulbert S.H."/>
            <person name="Chen X."/>
        </authorList>
    </citation>
    <scope>NUCLEOTIDE SEQUENCE [LARGE SCALE GENOMIC DNA]</scope>
    <source>
        <strain evidence="2">93-210</strain>
    </source>
</reference>
<protein>
    <submittedName>
        <fullName evidence="1">Uncharacterized protein</fullName>
    </submittedName>
</protein>
<reference evidence="1 2" key="3">
    <citation type="journal article" date="2022" name="Microbiol. Spectr.">
        <title>Folding features and dynamics of 3D genome architecture in plant fungal pathogens.</title>
        <authorList>
            <person name="Xia C."/>
        </authorList>
    </citation>
    <scope>NUCLEOTIDE SEQUENCE [LARGE SCALE GENOMIC DNA]</scope>
    <source>
        <strain evidence="1 2">93-210</strain>
    </source>
</reference>
<comment type="caution">
    <text evidence="1">The sequence shown here is derived from an EMBL/GenBank/DDBJ whole genome shotgun (WGS) entry which is preliminary data.</text>
</comment>
<proteinExistence type="predicted"/>
<evidence type="ECO:0000313" key="1">
    <source>
        <dbReference type="EMBL" id="KAI7951335.1"/>
    </source>
</evidence>
<organism evidence="1 2">
    <name type="scientific">Puccinia striiformis f. sp. tritici</name>
    <dbReference type="NCBI Taxonomy" id="168172"/>
    <lineage>
        <taxon>Eukaryota</taxon>
        <taxon>Fungi</taxon>
        <taxon>Dikarya</taxon>
        <taxon>Basidiomycota</taxon>
        <taxon>Pucciniomycotina</taxon>
        <taxon>Pucciniomycetes</taxon>
        <taxon>Pucciniales</taxon>
        <taxon>Pucciniaceae</taxon>
        <taxon>Puccinia</taxon>
    </lineage>
</organism>
<dbReference type="EMBL" id="CM045871">
    <property type="protein sequence ID" value="KAI7951335.1"/>
    <property type="molecule type" value="Genomic_DNA"/>
</dbReference>
<dbReference type="Proteomes" id="UP001060170">
    <property type="component" value="Chromosome 7"/>
</dbReference>
<name>A0ACC0EE04_9BASI</name>
<accession>A0ACC0EE04</accession>
<sequence length="966" mass="109936">MNDPSISLYPAKDQTVAPTDIGSTGSDNVYLGNAINGIPLLTMDNYLLWRKQLIQMLNLQGLTGSLMKPDGVLTPKQNNELVSVITTKLEGKVEINITDEDNENNARKLWKSISEFFASKQRANKARIHQEMRAIVFDIHDVQKFITEVKTVLSRMREVGIDTSDNVCYNILGKFPEALSNISSRITHSDKPLTNQLILEHLKQFANNQKTLVQTSSGVDSLKIKGIGSIKLTNDLGNLILHDVLFIPDLVVNFLLVRCLVLLNYDVKFLKNSFVINKNDLPVIHGHYVGNLPVIEFLNVEHYAHLSSPELLHKSMGHWLKLPEHLKTNTTEPQNRLNNSILISLARYHLPLEKEISSSLRWLTAIPDLYRGTEFINKAMNKYCLKHVIRLTTSDPYTPQQNGLADRFNRTILQSLRTIIHDSGVTKKYWNEAVKASCLTLNQIPSHKSNPLPFELFKNHSIELSYFCPIEQEVLNETSEEGEDKVIEDTLCPSPAEQSVPSRGPTLRTRTLQVKPVKYSHLSISNSVKTQMLKDPKTFKAVMKSVQHELWEVAANEELSNIEFHEVWEEMWLEPESFLRTVWVFKTKPATLSSAERKKARLYIHGFMQIEGIDHGDTFAPTGKSTSLLILLLFAINKKLPVRQFNIKSAFLYAPLKETIYIKTPEGSKRKSRYLKLNLSLYGLKQAPANWFKTLTTCLEDGSIALSQHQLINKGLELLRLEECRAVKTLLSVAVQPKEASAEELEEFNKLHINYRTFAGILNSLACRTRLDLAPAVSMLSRFNNAPGISHWKEVIHVWKYLSGSVDLSLTLCPDPHDNSNQIKFFTDATWADDLETRLSRSGTICFWKSCPVLWSSKKQKNITLSLTEAELNALSDGVQENQWLLFLIEELRDDKLKPTLFHVDNQALVEKLKHFRLNSKTKHIDIKVKWLRDLRAKNEISVKLIPFEAMIADTLTKASNLESLN</sequence>
<reference evidence="2" key="2">
    <citation type="journal article" date="2018" name="Mol. Plant Microbe Interact.">
        <title>Genome sequence resources for the wheat stripe rust pathogen (Puccinia striiformis f. sp. tritici) and the barley stripe rust pathogen (Puccinia striiformis f. sp. hordei).</title>
        <authorList>
            <person name="Xia C."/>
            <person name="Wang M."/>
            <person name="Yin C."/>
            <person name="Cornejo O.E."/>
            <person name="Hulbert S.H."/>
            <person name="Chen X."/>
        </authorList>
    </citation>
    <scope>NUCLEOTIDE SEQUENCE [LARGE SCALE GENOMIC DNA]</scope>
    <source>
        <strain evidence="2">93-210</strain>
    </source>
</reference>
<gene>
    <name evidence="1" type="ORF">MJO28_007019</name>
</gene>
<evidence type="ECO:0000313" key="2">
    <source>
        <dbReference type="Proteomes" id="UP001060170"/>
    </source>
</evidence>
<keyword evidence="2" id="KW-1185">Reference proteome</keyword>